<keyword evidence="3 6" id="KW-0812">Transmembrane</keyword>
<evidence type="ECO:0000259" key="7">
    <source>
        <dbReference type="Pfam" id="PF12823"/>
    </source>
</evidence>
<evidence type="ECO:0000256" key="5">
    <source>
        <dbReference type="ARBA" id="ARBA00023136"/>
    </source>
</evidence>
<dbReference type="PANTHER" id="PTHR40077:SF1">
    <property type="entry name" value="MEMBRANE PROTEIN"/>
    <property type="match status" value="1"/>
</dbReference>
<keyword evidence="4 6" id="KW-1133">Transmembrane helix</keyword>
<keyword evidence="5 6" id="KW-0472">Membrane</keyword>
<evidence type="ECO:0000256" key="3">
    <source>
        <dbReference type="ARBA" id="ARBA00022692"/>
    </source>
</evidence>
<comment type="caution">
    <text evidence="8">The sequence shown here is derived from an EMBL/GenBank/DDBJ whole genome shotgun (WGS) entry which is preliminary data.</text>
</comment>
<keyword evidence="9" id="KW-1185">Reference proteome</keyword>
<keyword evidence="2" id="KW-1003">Cell membrane</keyword>
<protein>
    <submittedName>
        <fullName evidence="8">DUF3817 domain-containing protein</fullName>
    </submittedName>
</protein>
<dbReference type="PANTHER" id="PTHR40077">
    <property type="entry name" value="MEMBRANE PROTEIN-RELATED"/>
    <property type="match status" value="1"/>
</dbReference>
<evidence type="ECO:0000256" key="4">
    <source>
        <dbReference type="ARBA" id="ARBA00022989"/>
    </source>
</evidence>
<feature type="domain" description="DUF3817" evidence="7">
    <location>
        <begin position="1"/>
        <end position="81"/>
    </location>
</feature>
<dbReference type="InterPro" id="IPR023845">
    <property type="entry name" value="DUF3817_TM"/>
</dbReference>
<reference evidence="8 9" key="1">
    <citation type="submission" date="2021-08" db="EMBL/GenBank/DDBJ databases">
        <title>Comparative Genomics Analysis of the Genus Qipengyuania Reveals Extensive Genetic Diversity and Metabolic Versatility, Including the Description of Fifteen Novel Species.</title>
        <authorList>
            <person name="Liu Y."/>
        </authorList>
    </citation>
    <scope>NUCLEOTIDE SEQUENCE [LARGE SCALE GENOMIC DNA]</scope>
    <source>
        <strain evidence="8 9">6D47A</strain>
    </source>
</reference>
<evidence type="ECO:0000313" key="8">
    <source>
        <dbReference type="EMBL" id="MBX7481696.1"/>
    </source>
</evidence>
<organism evidence="8 9">
    <name type="scientific">Qipengyuania qiaonensis</name>
    <dbReference type="NCBI Taxonomy" id="2867240"/>
    <lineage>
        <taxon>Bacteria</taxon>
        <taxon>Pseudomonadati</taxon>
        <taxon>Pseudomonadota</taxon>
        <taxon>Alphaproteobacteria</taxon>
        <taxon>Sphingomonadales</taxon>
        <taxon>Erythrobacteraceae</taxon>
        <taxon>Qipengyuania</taxon>
    </lineage>
</organism>
<dbReference type="Proteomes" id="UP000755104">
    <property type="component" value="Unassembled WGS sequence"/>
</dbReference>
<proteinExistence type="predicted"/>
<evidence type="ECO:0000256" key="2">
    <source>
        <dbReference type="ARBA" id="ARBA00022475"/>
    </source>
</evidence>
<dbReference type="EMBL" id="JAIGNO010000002">
    <property type="protein sequence ID" value="MBX7481696.1"/>
    <property type="molecule type" value="Genomic_DNA"/>
</dbReference>
<evidence type="ECO:0000256" key="6">
    <source>
        <dbReference type="SAM" id="Phobius"/>
    </source>
</evidence>
<feature type="transmembrane region" description="Helical" evidence="6">
    <location>
        <begin position="7"/>
        <end position="23"/>
    </location>
</feature>
<dbReference type="NCBIfam" id="TIGR03954">
    <property type="entry name" value="integ_memb_HG"/>
    <property type="match status" value="1"/>
</dbReference>
<feature type="transmembrane region" description="Helical" evidence="6">
    <location>
        <begin position="35"/>
        <end position="56"/>
    </location>
</feature>
<gene>
    <name evidence="8" type="ORF">K3174_04080</name>
</gene>
<dbReference type="Pfam" id="PF12823">
    <property type="entry name" value="DUF3817"/>
    <property type="match status" value="1"/>
</dbReference>
<evidence type="ECO:0000256" key="1">
    <source>
        <dbReference type="ARBA" id="ARBA00004651"/>
    </source>
</evidence>
<comment type="subcellular location">
    <subcellularLocation>
        <location evidence="1">Cell membrane</location>
        <topology evidence="1">Multi-pass membrane protein</topology>
    </subcellularLocation>
</comment>
<accession>A0ABS7J600</accession>
<name>A0ABS7J600_9SPHN</name>
<sequence>MSRIEGTTLILLVGIAVPLKYFAGYPDGVKLTGPVHGAAFITYLLALAEATAAGGWRPREVLRTALLTIIPFGPFFNDRFLAAKALALESQKRA</sequence>
<evidence type="ECO:0000313" key="9">
    <source>
        <dbReference type="Proteomes" id="UP000755104"/>
    </source>
</evidence>